<name>A0AAN0KG33_9GAMM</name>
<proteinExistence type="predicted"/>
<dbReference type="KEGG" id="parl:PEC302110_30280"/>
<dbReference type="EMBL" id="AP028908">
    <property type="protein sequence ID" value="BES85931.1"/>
    <property type="molecule type" value="Genomic_DNA"/>
</dbReference>
<organism evidence="1 2">
    <name type="scientific">Pectobacterium araliae</name>
    <dbReference type="NCBI Taxonomy" id="3073862"/>
    <lineage>
        <taxon>Bacteria</taxon>
        <taxon>Pseudomonadati</taxon>
        <taxon>Pseudomonadota</taxon>
        <taxon>Gammaproteobacteria</taxon>
        <taxon>Enterobacterales</taxon>
        <taxon>Pectobacteriaceae</taxon>
        <taxon>Pectobacterium</taxon>
    </lineage>
</organism>
<reference evidence="2" key="1">
    <citation type="journal article" date="2024" name="Int. J. Syst. Evol. Microbiol.">
        <title>Pectobacterium araliae sp. nov., a pathogen causing bacterial soft rot of Japanese angelica tree in Japan.</title>
        <authorList>
            <person name="Sawada H."/>
            <person name="Someya N."/>
            <person name="Morohoshi T."/>
            <person name="Ono M."/>
            <person name="Satou M."/>
        </authorList>
    </citation>
    <scope>NUCLEOTIDE SEQUENCE [LARGE SCALE GENOMIC DNA]</scope>
    <source>
        <strain evidence="2">MAFF 302110</strain>
    </source>
</reference>
<protein>
    <submittedName>
        <fullName evidence="1">Uncharacterized protein</fullName>
    </submittedName>
</protein>
<evidence type="ECO:0000313" key="1">
    <source>
        <dbReference type="EMBL" id="BES85931.1"/>
    </source>
</evidence>
<sequence>MGDYMKKMVFCKLSRRKRRSLVIDLKNKICNEKKEYGGKFLSDVYFNTIDKNEGNKSTRHWVDVYFPSKKDPSILWNATIITCLQDLDDKAKDQAFEDARKGLTGKEFEDIINPEAVPVLGANGKTIAHEMVFKEQNKKEVFSGRTYYEEIDFQKEQNIQKNIFDIHERYKIYKGYVYGVGLTIVVSERTLDQEAVERAIDDFYKRGETEWINDKPVDKEQLVKLYNKIFKMTNCSSAEIKISFP</sequence>
<evidence type="ECO:0000313" key="2">
    <source>
        <dbReference type="Proteomes" id="UP001377830"/>
    </source>
</evidence>
<accession>A0AAN0KG33</accession>
<dbReference type="AlphaFoldDB" id="A0AAN0KG33"/>
<keyword evidence="2" id="KW-1185">Reference proteome</keyword>
<dbReference type="Proteomes" id="UP001377830">
    <property type="component" value="Chromosome"/>
</dbReference>
<gene>
    <name evidence="1" type="ORF">PEC302110_30280</name>
</gene>